<evidence type="ECO:0000256" key="1">
    <source>
        <dbReference type="SAM" id="MobiDB-lite"/>
    </source>
</evidence>
<feature type="transmembrane region" description="Helical" evidence="2">
    <location>
        <begin position="292"/>
        <end position="313"/>
    </location>
</feature>
<gene>
    <name evidence="3" type="ORF">ENT08_00050</name>
</gene>
<keyword evidence="2" id="KW-1133">Transmembrane helix</keyword>
<dbReference type="PANTHER" id="PTHR14136:SF17">
    <property type="entry name" value="BTB_POZ DOMAIN-CONTAINING PROTEIN KCTD9"/>
    <property type="match status" value="1"/>
</dbReference>
<keyword evidence="2" id="KW-0472">Membrane</keyword>
<dbReference type="PANTHER" id="PTHR14136">
    <property type="entry name" value="BTB_POZ DOMAIN-CONTAINING PROTEIN KCTD9"/>
    <property type="match status" value="1"/>
</dbReference>
<reference evidence="3" key="1">
    <citation type="journal article" date="2020" name="mSystems">
        <title>Genome- and Community-Level Interaction Insights into Carbon Utilization and Element Cycling Functions of Hydrothermarchaeota in Hydrothermal Sediment.</title>
        <authorList>
            <person name="Zhou Z."/>
            <person name="Liu Y."/>
            <person name="Xu W."/>
            <person name="Pan J."/>
            <person name="Luo Z.H."/>
            <person name="Li M."/>
        </authorList>
    </citation>
    <scope>NUCLEOTIDE SEQUENCE [LARGE SCALE GENOMIC DNA]</scope>
    <source>
        <strain evidence="3">SpSt-548</strain>
    </source>
</reference>
<dbReference type="EMBL" id="DSXI01000004">
    <property type="protein sequence ID" value="HGS04134.1"/>
    <property type="molecule type" value="Genomic_DNA"/>
</dbReference>
<sequence>MSQPKDQGFRPLPEDLRHLLDSHAAWLATGEGVRADLPEYDFQNLDLRGRVLTQAGLPRANFTGASLVGANLEGADLEEATFDQADLWEAAFQDANLQGAHLEHSLNLNTLKLGRANLKDCRLPQDKQQFAGLEAVKEAANVSSQIFTALLVGGVYTFFTVFSMTDVNLVTDSGVTTLPIFNSALNVTSFFLAAPTLLLLTYVYFHLNLQHLWKKLADIPAVFPDGQLLDKKVFPWLFNWLPNSYFKQLRELKDRDHIFVFLQRWSVCIFAWFFIPVILVCIWFRYLYVRNVVITTVHVIIITAAFLFGCWFYRLASDTLRGTYFLSKKRIQLNLIMTVLVASALVIISDGFIQGVPAQLEEELLPQEQGKDEGRWWRNIFYLQRRWVPELLYMWPFHLKIIVNLDEQEISTKTAKGGSAKGNDTKGDGAEGKDLPLARGASLKAKDLRYASAKGAFLARADLRRAQLEGAYLRSADLREAKLGEAGVDADGARLSRAFLFEADLRKACLYHARLAKATLVAARLEEADLERTDFTEANLAGAFLKKAKLKRAVFKDANLQEADLKEVKGVEIHELQQARCWVLAFYDSKLLPKLGLPEDHEAQIRSKNLSLPTARNFSGKDLRNADLSSFDLNFVNFTDADLREAHLNDAKMSGAKLEKAKLQGTSLQGAELWGAEALTKEQVHEANSWVLAFYNEEQLKMLDLPPDHNKRLKEKDLRGYPLQGVNLKEVDLEDFDVAGASLEEADLRGADLRGVKNLTWKQLSSAKYDKNTRLPEYLALTRQ</sequence>
<evidence type="ECO:0000256" key="2">
    <source>
        <dbReference type="SAM" id="Phobius"/>
    </source>
</evidence>
<proteinExistence type="predicted"/>
<protein>
    <recommendedName>
        <fullName evidence="4">Pentapeptide repeat-containing protein</fullName>
    </recommendedName>
</protein>
<keyword evidence="2" id="KW-0812">Transmembrane</keyword>
<dbReference type="InterPro" id="IPR001646">
    <property type="entry name" value="5peptide_repeat"/>
</dbReference>
<evidence type="ECO:0000313" key="3">
    <source>
        <dbReference type="EMBL" id="HGS04134.1"/>
    </source>
</evidence>
<feature type="transmembrane region" description="Helical" evidence="2">
    <location>
        <begin position="333"/>
        <end position="353"/>
    </location>
</feature>
<dbReference type="InterPro" id="IPR051082">
    <property type="entry name" value="Pentapeptide-BTB/POZ_domain"/>
</dbReference>
<evidence type="ECO:0008006" key="4">
    <source>
        <dbReference type="Google" id="ProtNLM"/>
    </source>
</evidence>
<dbReference type="Gene3D" id="2.160.20.80">
    <property type="entry name" value="E3 ubiquitin-protein ligase SopA"/>
    <property type="match status" value="4"/>
</dbReference>
<feature type="transmembrane region" description="Helical" evidence="2">
    <location>
        <begin position="146"/>
        <end position="164"/>
    </location>
</feature>
<name>A0A7V4G678_9BACT</name>
<organism evidence="3">
    <name type="scientific">Desulfobacca acetoxidans</name>
    <dbReference type="NCBI Taxonomy" id="60893"/>
    <lineage>
        <taxon>Bacteria</taxon>
        <taxon>Pseudomonadati</taxon>
        <taxon>Thermodesulfobacteriota</taxon>
        <taxon>Desulfobaccia</taxon>
        <taxon>Desulfobaccales</taxon>
        <taxon>Desulfobaccaceae</taxon>
        <taxon>Desulfobacca</taxon>
    </lineage>
</organism>
<dbReference type="AlphaFoldDB" id="A0A7V4G678"/>
<comment type="caution">
    <text evidence="3">The sequence shown here is derived from an EMBL/GenBank/DDBJ whole genome shotgun (WGS) entry which is preliminary data.</text>
</comment>
<dbReference type="SUPFAM" id="SSF141571">
    <property type="entry name" value="Pentapeptide repeat-like"/>
    <property type="match status" value="3"/>
</dbReference>
<feature type="region of interest" description="Disordered" evidence="1">
    <location>
        <begin position="413"/>
        <end position="433"/>
    </location>
</feature>
<accession>A0A7V4G678</accession>
<feature type="transmembrane region" description="Helical" evidence="2">
    <location>
        <begin position="265"/>
        <end position="286"/>
    </location>
</feature>
<feature type="transmembrane region" description="Helical" evidence="2">
    <location>
        <begin position="184"/>
        <end position="205"/>
    </location>
</feature>
<feature type="compositionally biased region" description="Basic and acidic residues" evidence="1">
    <location>
        <begin position="423"/>
        <end position="433"/>
    </location>
</feature>
<dbReference type="Pfam" id="PF00805">
    <property type="entry name" value="Pentapeptide"/>
    <property type="match status" value="6"/>
</dbReference>